<protein>
    <submittedName>
        <fullName evidence="1">Lanthionine synthetase LanC family protein</fullName>
    </submittedName>
</protein>
<dbReference type="InterPro" id="IPR012341">
    <property type="entry name" value="6hp_glycosidase-like_sf"/>
</dbReference>
<dbReference type="SMART" id="SM01260">
    <property type="entry name" value="LANC_like"/>
    <property type="match status" value="1"/>
</dbReference>
<accession>A0ABT8R7S3</accession>
<evidence type="ECO:0000313" key="1">
    <source>
        <dbReference type="EMBL" id="MDO1446725.1"/>
    </source>
</evidence>
<reference evidence="1" key="1">
    <citation type="submission" date="2023-07" db="EMBL/GenBank/DDBJ databases">
        <title>The genome sequence of Rhodocytophaga aerolata KACC 12507.</title>
        <authorList>
            <person name="Zhang X."/>
        </authorList>
    </citation>
    <scope>NUCLEOTIDE SEQUENCE</scope>
    <source>
        <strain evidence="1">KACC 12507</strain>
    </source>
</reference>
<keyword evidence="2" id="KW-1185">Reference proteome</keyword>
<dbReference type="PANTHER" id="PTHR12736:SF7">
    <property type="entry name" value="LANC-LIKE PROTEIN 3"/>
    <property type="match status" value="1"/>
</dbReference>
<dbReference type="Proteomes" id="UP001168528">
    <property type="component" value="Unassembled WGS sequence"/>
</dbReference>
<dbReference type="SUPFAM" id="SSF158745">
    <property type="entry name" value="LanC-like"/>
    <property type="match status" value="1"/>
</dbReference>
<dbReference type="PRINTS" id="PR01950">
    <property type="entry name" value="LANCSUPER"/>
</dbReference>
<evidence type="ECO:0000313" key="2">
    <source>
        <dbReference type="Proteomes" id="UP001168528"/>
    </source>
</evidence>
<dbReference type="Gene3D" id="1.50.10.10">
    <property type="match status" value="1"/>
</dbReference>
<dbReference type="Pfam" id="PF05147">
    <property type="entry name" value="LANC_like"/>
    <property type="match status" value="1"/>
</dbReference>
<dbReference type="PANTHER" id="PTHR12736">
    <property type="entry name" value="LANC-LIKE PROTEIN"/>
    <property type="match status" value="1"/>
</dbReference>
<dbReference type="EMBL" id="JAUKPO010000005">
    <property type="protein sequence ID" value="MDO1446725.1"/>
    <property type="molecule type" value="Genomic_DNA"/>
</dbReference>
<name>A0ABT8R7S3_9BACT</name>
<comment type="caution">
    <text evidence="1">The sequence shown here is derived from an EMBL/GenBank/DDBJ whole genome shotgun (WGS) entry which is preliminary data.</text>
</comment>
<dbReference type="InterPro" id="IPR007822">
    <property type="entry name" value="LANC-like"/>
</dbReference>
<sequence>MNSSLRQLLLKEAIRIGDDLLSKAEIEPPGILWRSVEVQGEEMNWNKSENIYQGVCGLVLFFIQLYKQTAEERYLQAVLEGMQWAERYSTASAGGTNAFLTGRMSVPFTYLQVYELTGQKLYLQKALELTRKWLQDPPPALKEYINGTAGTLLCLVHLHAASGEKWLLEHINQYAGLLLDHCYLGKQGLYWDRSPVNIHGLCGLSHGASGVGFVWLELGNYFTNPAFYWLAEQAFAYESQYYHTQLHNWCDLRKILSFAQEEPAMRKAYEKGERSYFTQGASMNAWCHGAAGIGLVRLRAYEVLGKYLYLEEARLALEHTRLTDIQAHQLCSPTLCHGSAGNAELFLKAYEVTYEPAYLEMALKIAEQILQWKKDKGMYCSGTRYAGEDTSLFLGNAGIGYFFLRLLEPQNVPSILLPSLPVHTYTHKSGYATLSMSVGDIQERILNKHFPRTLFLLTNFCPAEKEVYFKQQSAISSTPVVLHFTEWINTQITQLLPVEQNILREVWQLEEKKLERNTNISSDVLWYYKSQLKAQRAILLEALPDAALANTRLMLDPDMQLTSVKLPGSWQHPATWLKDDAYEATTQYLLLMPSLDFTREQALSDFTYTVLAAFIEEIKVSQGIELVLMHLDGLADKQIPEVWQLILSQIRHAIRSGILLEPDRHPLPVISRSALAIT</sequence>
<organism evidence="1 2">
    <name type="scientific">Rhodocytophaga aerolata</name>
    <dbReference type="NCBI Taxonomy" id="455078"/>
    <lineage>
        <taxon>Bacteria</taxon>
        <taxon>Pseudomonadati</taxon>
        <taxon>Bacteroidota</taxon>
        <taxon>Cytophagia</taxon>
        <taxon>Cytophagales</taxon>
        <taxon>Rhodocytophagaceae</taxon>
        <taxon>Rhodocytophaga</taxon>
    </lineage>
</organism>
<gene>
    <name evidence="1" type="ORF">Q0590_10710</name>
</gene>
<proteinExistence type="predicted"/>
<dbReference type="RefSeq" id="WP_302037530.1">
    <property type="nucleotide sequence ID" value="NZ_JAUKPO010000005.1"/>
</dbReference>